<evidence type="ECO:0000256" key="11">
    <source>
        <dbReference type="ARBA" id="ARBA00023242"/>
    </source>
</evidence>
<keyword evidence="7" id="KW-0256">Endoplasmic reticulum</keyword>
<comment type="caution">
    <text evidence="14">The sequence shown here is derived from an EMBL/GenBank/DDBJ whole genome shotgun (WGS) entry which is preliminary data.</text>
</comment>
<reference evidence="14" key="3">
    <citation type="submission" date="2019-06" db="EMBL/GenBank/DDBJ databases">
        <authorList>
            <person name="Poynton C."/>
            <person name="Hasenbein S."/>
            <person name="Benoit J.B."/>
            <person name="Sepulveda M.S."/>
            <person name="Poelchau M.F."/>
            <person name="Murali S.C."/>
            <person name="Chen S."/>
            <person name="Glastad K.M."/>
            <person name="Werren J.H."/>
            <person name="Vineis J.H."/>
            <person name="Bowen J.L."/>
            <person name="Friedrich M."/>
            <person name="Jones J."/>
            <person name="Robertson H.M."/>
            <person name="Feyereisen R."/>
            <person name="Mechler-Hickson A."/>
            <person name="Mathers N."/>
            <person name="Lee C.E."/>
            <person name="Colbourne J.K."/>
            <person name="Biales A."/>
            <person name="Johnston J.S."/>
            <person name="Wellborn G.A."/>
            <person name="Rosendale A.J."/>
            <person name="Cridge A.G."/>
            <person name="Munoz-Torres M.C."/>
            <person name="Bain P.A."/>
            <person name="Manny A.R."/>
            <person name="Major K.M."/>
            <person name="Lambert F.N."/>
            <person name="Vulpe C.D."/>
            <person name="Tuck P."/>
            <person name="Blalock B.J."/>
            <person name="Lin Y.-Y."/>
            <person name="Smith M.E."/>
            <person name="Ochoa-Acuna H."/>
            <person name="Chen M.-J.M."/>
            <person name="Childers C.P."/>
            <person name="Qu J."/>
            <person name="Dugan S."/>
            <person name="Lee S.L."/>
            <person name="Chao H."/>
            <person name="Dinh H."/>
            <person name="Han Y."/>
            <person name="Doddapaneni H."/>
            <person name="Worley K.C."/>
            <person name="Muzny D.M."/>
            <person name="Gibbs R.A."/>
            <person name="Richards S."/>
        </authorList>
    </citation>
    <scope>NUCLEOTIDE SEQUENCE</scope>
    <source>
        <strain evidence="14">HAZT.00-mixed</strain>
        <tissue evidence="14">Whole organism</tissue>
    </source>
</reference>
<comment type="subcellular location">
    <subcellularLocation>
        <location evidence="2">Nucleus membrane</location>
        <topology evidence="2">Multi-pass membrane protein</topology>
    </subcellularLocation>
    <subcellularLocation>
        <location evidence="3">Rough endoplasmic reticulum membrane</location>
        <topology evidence="3">Multi-pass membrane protein</topology>
    </subcellularLocation>
</comment>
<keyword evidence="5" id="KW-0597">Phosphoprotein</keyword>
<evidence type="ECO:0000256" key="3">
    <source>
        <dbReference type="ARBA" id="ARBA00004269"/>
    </source>
</evidence>
<reference evidence="14" key="1">
    <citation type="submission" date="2014-08" db="EMBL/GenBank/DDBJ databases">
        <authorList>
            <person name="Murali S."/>
            <person name="Richards S."/>
            <person name="Bandaranaike D."/>
            <person name="Bellair M."/>
            <person name="Blankenburg K."/>
            <person name="Chao H."/>
            <person name="Dinh H."/>
            <person name="Doddapaneni H."/>
            <person name="Dugan-Rocha S."/>
            <person name="Elkadiri S."/>
            <person name="Gnanaolivu R."/>
            <person name="Hughes D."/>
            <person name="Lee S."/>
            <person name="Li M."/>
            <person name="Ming W."/>
            <person name="Munidasa M."/>
            <person name="Muniz J."/>
            <person name="Nguyen L."/>
            <person name="Osuji N."/>
            <person name="Pu L.-L."/>
            <person name="Puazo M."/>
            <person name="Skinner E."/>
            <person name="Qu C."/>
            <person name="Quiroz J."/>
            <person name="Raj R."/>
            <person name="Weissenberger G."/>
            <person name="Xin Y."/>
            <person name="Zou X."/>
            <person name="Han Y."/>
            <person name="Worley K."/>
            <person name="Muzny D."/>
            <person name="Gibbs R."/>
        </authorList>
    </citation>
    <scope>NUCLEOTIDE SEQUENCE</scope>
    <source>
        <strain evidence="14">HAZT.00-mixed</strain>
        <tissue evidence="14">Whole organism</tissue>
    </source>
</reference>
<evidence type="ECO:0000256" key="13">
    <source>
        <dbReference type="SAM" id="Phobius"/>
    </source>
</evidence>
<dbReference type="GO" id="GO:0023041">
    <property type="term" value="P:neuronal signal transduction"/>
    <property type="evidence" value="ECO:0007669"/>
    <property type="project" value="InterPro"/>
</dbReference>
<dbReference type="OrthoDB" id="10071111at2759"/>
<dbReference type="PANTHER" id="PTHR47464:SF2">
    <property type="entry name" value="MACOILIN"/>
    <property type="match status" value="1"/>
</dbReference>
<evidence type="ECO:0000256" key="9">
    <source>
        <dbReference type="ARBA" id="ARBA00023136"/>
    </source>
</evidence>
<evidence type="ECO:0000256" key="10">
    <source>
        <dbReference type="ARBA" id="ARBA00023180"/>
    </source>
</evidence>
<dbReference type="Proteomes" id="UP000711488">
    <property type="component" value="Unassembled WGS sequence"/>
</dbReference>
<comment type="function">
    <text evidence="1">Plays a role in the regulation of neuronal activity.</text>
</comment>
<dbReference type="EMBL" id="JQDR03007161">
    <property type="protein sequence ID" value="KAA0199041.1"/>
    <property type="molecule type" value="Genomic_DNA"/>
</dbReference>
<evidence type="ECO:0000256" key="5">
    <source>
        <dbReference type="ARBA" id="ARBA00022553"/>
    </source>
</evidence>
<evidence type="ECO:0000256" key="2">
    <source>
        <dbReference type="ARBA" id="ARBA00004232"/>
    </source>
</evidence>
<sequence>MSSVVYIKFVLIWLLVLAADYLTDFRFEYLWPFWLLLRSVYDSFRYQGLAFCILFLCMAVTADMVAIVFIPASWLFFAASTYVWVQFVWHT</sequence>
<dbReference type="InterPro" id="IPR019130">
    <property type="entry name" value="Macoilin"/>
</dbReference>
<organism evidence="14">
    <name type="scientific">Hyalella azteca</name>
    <name type="common">Amphipod</name>
    <dbReference type="NCBI Taxonomy" id="294128"/>
    <lineage>
        <taxon>Eukaryota</taxon>
        <taxon>Metazoa</taxon>
        <taxon>Ecdysozoa</taxon>
        <taxon>Arthropoda</taxon>
        <taxon>Crustacea</taxon>
        <taxon>Multicrustacea</taxon>
        <taxon>Malacostraca</taxon>
        <taxon>Eumalacostraca</taxon>
        <taxon>Peracarida</taxon>
        <taxon>Amphipoda</taxon>
        <taxon>Senticaudata</taxon>
        <taxon>Talitrida</taxon>
        <taxon>Talitroidea</taxon>
        <taxon>Hyalellidae</taxon>
        <taxon>Hyalella</taxon>
    </lineage>
</organism>
<evidence type="ECO:0000256" key="7">
    <source>
        <dbReference type="ARBA" id="ARBA00022824"/>
    </source>
</evidence>
<dbReference type="GO" id="GO:0031965">
    <property type="term" value="C:nuclear membrane"/>
    <property type="evidence" value="ECO:0007669"/>
    <property type="project" value="UniProtKB-SubCell"/>
</dbReference>
<keyword evidence="6 13" id="KW-0812">Transmembrane</keyword>
<protein>
    <recommendedName>
        <fullName evidence="4">Macoilin</fullName>
    </recommendedName>
    <alternativeName>
        <fullName evidence="12">Transmembrane protein 57</fullName>
    </alternativeName>
</protein>
<accession>A0A6A0H423</accession>
<dbReference type="PANTHER" id="PTHR47464">
    <property type="entry name" value="MACOILIN"/>
    <property type="match status" value="1"/>
</dbReference>
<feature type="non-terminal residue" evidence="14">
    <location>
        <position position="91"/>
    </location>
</feature>
<gene>
    <name evidence="14" type="ORF">HAZT_HAZT003938</name>
</gene>
<name>A0A6A0H423_HYAAZ</name>
<evidence type="ECO:0000256" key="4">
    <source>
        <dbReference type="ARBA" id="ARBA00021882"/>
    </source>
</evidence>
<keyword evidence="8 13" id="KW-1133">Transmembrane helix</keyword>
<evidence type="ECO:0000256" key="1">
    <source>
        <dbReference type="ARBA" id="ARBA00003440"/>
    </source>
</evidence>
<keyword evidence="9 13" id="KW-0472">Membrane</keyword>
<evidence type="ECO:0000256" key="6">
    <source>
        <dbReference type="ARBA" id="ARBA00022692"/>
    </source>
</evidence>
<keyword evidence="11" id="KW-0539">Nucleus</keyword>
<reference evidence="14" key="2">
    <citation type="journal article" date="2018" name="Environ. Sci. Technol.">
        <title>The Toxicogenome of Hyalella azteca: A Model for Sediment Ecotoxicology and Evolutionary Toxicology.</title>
        <authorList>
            <person name="Poynton H.C."/>
            <person name="Hasenbein S."/>
            <person name="Benoit J.B."/>
            <person name="Sepulveda M.S."/>
            <person name="Poelchau M.F."/>
            <person name="Hughes D.S.T."/>
            <person name="Murali S.C."/>
            <person name="Chen S."/>
            <person name="Glastad K.M."/>
            <person name="Goodisman M.A.D."/>
            <person name="Werren J.H."/>
            <person name="Vineis J.H."/>
            <person name="Bowen J.L."/>
            <person name="Friedrich M."/>
            <person name="Jones J."/>
            <person name="Robertson H.M."/>
            <person name="Feyereisen R."/>
            <person name="Mechler-Hickson A."/>
            <person name="Mathers N."/>
            <person name="Lee C.E."/>
            <person name="Colbourne J.K."/>
            <person name="Biales A."/>
            <person name="Johnston J.S."/>
            <person name="Wellborn G.A."/>
            <person name="Rosendale A.J."/>
            <person name="Cridge A.G."/>
            <person name="Munoz-Torres M.C."/>
            <person name="Bain P.A."/>
            <person name="Manny A.R."/>
            <person name="Major K.M."/>
            <person name="Lambert F.N."/>
            <person name="Vulpe C.D."/>
            <person name="Tuck P."/>
            <person name="Blalock B.J."/>
            <person name="Lin Y.Y."/>
            <person name="Smith M.E."/>
            <person name="Ochoa-Acuna H."/>
            <person name="Chen M.M."/>
            <person name="Childers C.P."/>
            <person name="Qu J."/>
            <person name="Dugan S."/>
            <person name="Lee S.L."/>
            <person name="Chao H."/>
            <person name="Dinh H."/>
            <person name="Han Y."/>
            <person name="Doddapaneni H."/>
            <person name="Worley K.C."/>
            <person name="Muzny D.M."/>
            <person name="Gibbs R.A."/>
            <person name="Richards S."/>
        </authorList>
    </citation>
    <scope>NUCLEOTIDE SEQUENCE</scope>
    <source>
        <strain evidence="14">HAZT.00-mixed</strain>
        <tissue evidence="14">Whole organism</tissue>
    </source>
</reference>
<dbReference type="AlphaFoldDB" id="A0A6A0H423"/>
<evidence type="ECO:0000313" key="14">
    <source>
        <dbReference type="EMBL" id="KAA0199041.1"/>
    </source>
</evidence>
<feature type="transmembrane region" description="Helical" evidence="13">
    <location>
        <begin position="44"/>
        <end position="62"/>
    </location>
</feature>
<dbReference type="Pfam" id="PF09726">
    <property type="entry name" value="Macoilin"/>
    <property type="match status" value="1"/>
</dbReference>
<feature type="transmembrane region" description="Helical" evidence="13">
    <location>
        <begin position="68"/>
        <end position="89"/>
    </location>
</feature>
<dbReference type="GO" id="GO:0030867">
    <property type="term" value="C:rough endoplasmic reticulum membrane"/>
    <property type="evidence" value="ECO:0007669"/>
    <property type="project" value="UniProtKB-SubCell"/>
</dbReference>
<keyword evidence="10" id="KW-0325">Glycoprotein</keyword>
<feature type="transmembrane region" description="Helical" evidence="13">
    <location>
        <begin position="6"/>
        <end position="23"/>
    </location>
</feature>
<proteinExistence type="predicted"/>
<evidence type="ECO:0000256" key="8">
    <source>
        <dbReference type="ARBA" id="ARBA00022989"/>
    </source>
</evidence>
<evidence type="ECO:0000256" key="12">
    <source>
        <dbReference type="ARBA" id="ARBA00031129"/>
    </source>
</evidence>